<accession>A0ABR7HJG4</accession>
<evidence type="ECO:0000313" key="1">
    <source>
        <dbReference type="EMBL" id="MBC5727663.1"/>
    </source>
</evidence>
<dbReference type="InterPro" id="IPR036412">
    <property type="entry name" value="HAD-like_sf"/>
</dbReference>
<dbReference type="NCBIfam" id="TIGR01549">
    <property type="entry name" value="HAD-SF-IA-v1"/>
    <property type="match status" value="1"/>
</dbReference>
<dbReference type="SUPFAM" id="SSF56784">
    <property type="entry name" value="HAD-like"/>
    <property type="match status" value="1"/>
</dbReference>
<keyword evidence="2" id="KW-1185">Reference proteome</keyword>
<protein>
    <submittedName>
        <fullName evidence="1">HAD family hydrolase</fullName>
    </submittedName>
</protein>
<dbReference type="EMBL" id="JACOPS010000001">
    <property type="protein sequence ID" value="MBC5727663.1"/>
    <property type="molecule type" value="Genomic_DNA"/>
</dbReference>
<dbReference type="Proteomes" id="UP000636755">
    <property type="component" value="Unassembled WGS sequence"/>
</dbReference>
<dbReference type="GO" id="GO:0016787">
    <property type="term" value="F:hydrolase activity"/>
    <property type="evidence" value="ECO:0007669"/>
    <property type="project" value="UniProtKB-KW"/>
</dbReference>
<dbReference type="InterPro" id="IPR050155">
    <property type="entry name" value="HAD-like_hydrolase_sf"/>
</dbReference>
<comment type="caution">
    <text evidence="1">The sequence shown here is derived from an EMBL/GenBank/DDBJ whole genome shotgun (WGS) entry which is preliminary data.</text>
</comment>
<dbReference type="SFLD" id="SFLDS00003">
    <property type="entry name" value="Haloacid_Dehalogenase"/>
    <property type="match status" value="1"/>
</dbReference>
<reference evidence="1 2" key="1">
    <citation type="submission" date="2020-08" db="EMBL/GenBank/DDBJ databases">
        <title>Genome public.</title>
        <authorList>
            <person name="Liu C."/>
            <person name="Sun Q."/>
        </authorList>
    </citation>
    <scope>NUCLEOTIDE SEQUENCE [LARGE SCALE GENOMIC DNA]</scope>
    <source>
        <strain evidence="1 2">NSJ-71</strain>
    </source>
</reference>
<sequence length="215" mass="24405">MKKAILFDLDGTLWHTSDVILPIWNEVLKKHPETQKQITLEEMNSYMGKTIEQIANIMLPELSEENGVNIIKECCAVEVPYLEKSGGHLYDNLEDVLSKLSEKYFLGIISNCQCGYIEAFLKAHKLEKYFSDFEMSGRTQLTKGENISLVISRNNIDCAFYVGDTIGDQTASKDAKVPFVFAEYGFGNTENPDYTIHSFSELLEISDKVFAVFEK</sequence>
<keyword evidence="1" id="KW-0378">Hydrolase</keyword>
<dbReference type="InterPro" id="IPR023214">
    <property type="entry name" value="HAD_sf"/>
</dbReference>
<dbReference type="PANTHER" id="PTHR43434">
    <property type="entry name" value="PHOSPHOGLYCOLATE PHOSPHATASE"/>
    <property type="match status" value="1"/>
</dbReference>
<dbReference type="PANTHER" id="PTHR43434:SF1">
    <property type="entry name" value="PHOSPHOGLYCOLATE PHOSPHATASE"/>
    <property type="match status" value="1"/>
</dbReference>
<dbReference type="InterPro" id="IPR041492">
    <property type="entry name" value="HAD_2"/>
</dbReference>
<dbReference type="Gene3D" id="3.40.50.1000">
    <property type="entry name" value="HAD superfamily/HAD-like"/>
    <property type="match status" value="1"/>
</dbReference>
<dbReference type="Pfam" id="PF13419">
    <property type="entry name" value="HAD_2"/>
    <property type="match status" value="1"/>
</dbReference>
<evidence type="ECO:0000313" key="2">
    <source>
        <dbReference type="Proteomes" id="UP000636755"/>
    </source>
</evidence>
<dbReference type="InterPro" id="IPR006439">
    <property type="entry name" value="HAD-SF_hydro_IA"/>
</dbReference>
<dbReference type="SFLD" id="SFLDG01129">
    <property type="entry name" value="C1.5:_HAD__Beta-PGM__Phosphata"/>
    <property type="match status" value="1"/>
</dbReference>
<dbReference type="RefSeq" id="WP_186934914.1">
    <property type="nucleotide sequence ID" value="NZ_JACOPS010000001.1"/>
</dbReference>
<organism evidence="1 2">
    <name type="scientific">Ruminococcus intestinalis</name>
    <dbReference type="NCBI Taxonomy" id="2763066"/>
    <lineage>
        <taxon>Bacteria</taxon>
        <taxon>Bacillati</taxon>
        <taxon>Bacillota</taxon>
        <taxon>Clostridia</taxon>
        <taxon>Eubacteriales</taxon>
        <taxon>Oscillospiraceae</taxon>
        <taxon>Ruminococcus</taxon>
    </lineage>
</organism>
<name>A0ABR7HJG4_9FIRM</name>
<dbReference type="InterPro" id="IPR023198">
    <property type="entry name" value="PGP-like_dom2"/>
</dbReference>
<proteinExistence type="predicted"/>
<dbReference type="Gene3D" id="1.10.150.240">
    <property type="entry name" value="Putative phosphatase, domain 2"/>
    <property type="match status" value="1"/>
</dbReference>
<gene>
    <name evidence="1" type="ORF">H8R91_03790</name>
</gene>